<keyword evidence="12" id="KW-1185">Reference proteome</keyword>
<dbReference type="Gene3D" id="1.10.150.20">
    <property type="entry name" value="5' to 3' exonuclease, C-terminal subdomain"/>
    <property type="match status" value="1"/>
</dbReference>
<evidence type="ECO:0000259" key="10">
    <source>
        <dbReference type="SMART" id="SM01311"/>
    </source>
</evidence>
<dbReference type="InterPro" id="IPR037159">
    <property type="entry name" value="RNA_POL_N_sf"/>
</dbReference>
<protein>
    <recommendedName>
        <fullName evidence="2 8">DNA-directed RNA polymerase</fullName>
        <ecNumber evidence="2 8">2.7.7.6</ecNumber>
    </recommendedName>
</protein>
<dbReference type="EMBL" id="VRMN01000001">
    <property type="protein sequence ID" value="KAA8499719.1"/>
    <property type="molecule type" value="Genomic_DNA"/>
</dbReference>
<comment type="catalytic activity">
    <reaction evidence="7 8">
        <text>RNA(n) + a ribonucleoside 5'-triphosphate = RNA(n+1) + diphosphate</text>
        <dbReference type="Rhea" id="RHEA:21248"/>
        <dbReference type="Rhea" id="RHEA-COMP:14527"/>
        <dbReference type="Rhea" id="RHEA-COMP:17342"/>
        <dbReference type="ChEBI" id="CHEBI:33019"/>
        <dbReference type="ChEBI" id="CHEBI:61557"/>
        <dbReference type="ChEBI" id="CHEBI:140395"/>
        <dbReference type="EC" id="2.7.7.6"/>
    </reaction>
</comment>
<evidence type="ECO:0000256" key="6">
    <source>
        <dbReference type="ARBA" id="ARBA00023163"/>
    </source>
</evidence>
<dbReference type="InterPro" id="IPR046950">
    <property type="entry name" value="DNA-dir_Rpol_C_phage-type"/>
</dbReference>
<keyword evidence="4 8" id="KW-0808">Transferase</keyword>
<evidence type="ECO:0000256" key="4">
    <source>
        <dbReference type="ARBA" id="ARBA00022679"/>
    </source>
</evidence>
<dbReference type="PANTHER" id="PTHR10102">
    <property type="entry name" value="DNA-DIRECTED RNA POLYMERASE, MITOCHONDRIAL"/>
    <property type="match status" value="1"/>
</dbReference>
<evidence type="ECO:0000256" key="2">
    <source>
        <dbReference type="ARBA" id="ARBA00012418"/>
    </source>
</evidence>
<dbReference type="PROSITE" id="PS00900">
    <property type="entry name" value="RNA_POL_PHAGE_1"/>
    <property type="match status" value="1"/>
</dbReference>
<evidence type="ECO:0000256" key="5">
    <source>
        <dbReference type="ARBA" id="ARBA00022695"/>
    </source>
</evidence>
<dbReference type="Proteomes" id="UP000324585">
    <property type="component" value="Unassembled WGS sequence"/>
</dbReference>
<feature type="region of interest" description="Disordered" evidence="9">
    <location>
        <begin position="315"/>
        <end position="336"/>
    </location>
</feature>
<dbReference type="Gene3D" id="1.10.1320.10">
    <property type="entry name" value="DNA-directed RNA polymerase, N-terminal domain"/>
    <property type="match status" value="1"/>
</dbReference>
<dbReference type="GO" id="GO:0034245">
    <property type="term" value="C:mitochondrial DNA-directed RNA polymerase complex"/>
    <property type="evidence" value="ECO:0007669"/>
    <property type="project" value="TreeGrafter"/>
</dbReference>
<dbReference type="SMART" id="SM01311">
    <property type="entry name" value="RPOL_N"/>
    <property type="match status" value="1"/>
</dbReference>
<dbReference type="OrthoDB" id="276422at2759"/>
<feature type="domain" description="DNA-directed RNA polymerase N-terminal" evidence="10">
    <location>
        <begin position="19"/>
        <end position="448"/>
    </location>
</feature>
<dbReference type="GO" id="GO:0006390">
    <property type="term" value="P:mitochondrial transcription"/>
    <property type="evidence" value="ECO:0007669"/>
    <property type="project" value="TreeGrafter"/>
</dbReference>
<comment type="similarity">
    <text evidence="1 8">Belongs to the phage and mitochondrial RNA polymerase family.</text>
</comment>
<dbReference type="InterPro" id="IPR002092">
    <property type="entry name" value="DNA-dir_Rpol_phage-type"/>
</dbReference>
<evidence type="ECO:0000256" key="8">
    <source>
        <dbReference type="RuleBase" id="RU003805"/>
    </source>
</evidence>
<proteinExistence type="inferred from homology"/>
<keyword evidence="6 8" id="KW-0804">Transcription</keyword>
<dbReference type="GO" id="GO:0003899">
    <property type="term" value="F:DNA-directed RNA polymerase activity"/>
    <property type="evidence" value="ECO:0007669"/>
    <property type="project" value="UniProtKB-EC"/>
</dbReference>
<dbReference type="Pfam" id="PF14700">
    <property type="entry name" value="RPOL_N"/>
    <property type="match status" value="1"/>
</dbReference>
<reference evidence="12" key="1">
    <citation type="journal article" date="2019" name="Nat. Commun.">
        <title>Expansion of phycobilisome linker gene families in mesophilic red algae.</title>
        <authorList>
            <person name="Lee J."/>
            <person name="Kim D."/>
            <person name="Bhattacharya D."/>
            <person name="Yoon H.S."/>
        </authorList>
    </citation>
    <scope>NUCLEOTIDE SEQUENCE [LARGE SCALE GENOMIC DNA]</scope>
    <source>
        <strain evidence="12">CCMP 1328</strain>
    </source>
</reference>
<name>A0A5J4Z6R0_PORPP</name>
<accession>A0A5J4Z6R0</accession>
<dbReference type="InterPro" id="IPR043502">
    <property type="entry name" value="DNA/RNA_pol_sf"/>
</dbReference>
<organism evidence="11 12">
    <name type="scientific">Porphyridium purpureum</name>
    <name type="common">Red alga</name>
    <name type="synonym">Porphyridium cruentum</name>
    <dbReference type="NCBI Taxonomy" id="35688"/>
    <lineage>
        <taxon>Eukaryota</taxon>
        <taxon>Rhodophyta</taxon>
        <taxon>Bangiophyceae</taxon>
        <taxon>Porphyridiales</taxon>
        <taxon>Porphyridiaceae</taxon>
        <taxon>Porphyridium</taxon>
    </lineage>
</organism>
<dbReference type="Pfam" id="PF00940">
    <property type="entry name" value="RNA_pol"/>
    <property type="match status" value="1"/>
</dbReference>
<dbReference type="PANTHER" id="PTHR10102:SF0">
    <property type="entry name" value="DNA-DIRECTED RNA POLYMERASE, MITOCHONDRIAL"/>
    <property type="match status" value="1"/>
</dbReference>
<dbReference type="EC" id="2.7.7.6" evidence="2 8"/>
<evidence type="ECO:0000256" key="3">
    <source>
        <dbReference type="ARBA" id="ARBA00022478"/>
    </source>
</evidence>
<comment type="caution">
    <text evidence="11">The sequence shown here is derived from an EMBL/GenBank/DDBJ whole genome shotgun (WGS) entry which is preliminary data.</text>
</comment>
<evidence type="ECO:0000256" key="7">
    <source>
        <dbReference type="ARBA" id="ARBA00048552"/>
    </source>
</evidence>
<dbReference type="PROSITE" id="PS00489">
    <property type="entry name" value="RNA_POL_PHAGE_2"/>
    <property type="match status" value="1"/>
</dbReference>
<keyword evidence="5 8" id="KW-0548">Nucleotidyltransferase</keyword>
<dbReference type="GO" id="GO:0003677">
    <property type="term" value="F:DNA binding"/>
    <property type="evidence" value="ECO:0007669"/>
    <property type="project" value="InterPro"/>
</dbReference>
<dbReference type="SUPFAM" id="SSF56672">
    <property type="entry name" value="DNA/RNA polymerases"/>
    <property type="match status" value="1"/>
</dbReference>
<keyword evidence="3 8" id="KW-0240">DNA-directed RNA polymerase</keyword>
<dbReference type="InterPro" id="IPR029262">
    <property type="entry name" value="RPOL_N"/>
</dbReference>
<comment type="function">
    <text evidence="8">DNA-dependent RNA polymerase catalyzes the transcription of DNA into RNA using the four ribonucleoside triphosphates as substrates.</text>
</comment>
<evidence type="ECO:0000256" key="1">
    <source>
        <dbReference type="ARBA" id="ARBA00009493"/>
    </source>
</evidence>
<sequence>MNHLLVPLMYGGTPGEHIQKQVVHEKESKEMGLKKEFKFRRQLFARGDIAGITRVAPLVQVWTDVLSVAVRDLQISINDNSFFEKFKIKRARSNGAQRAQSAYRLLADPLLPPELLALMTLRVVLAALARPGVVRLKDREFDAVPGKDFDSNGGGSADDEMAPFMSQIHGSDLQEVLSDVTGTQGGWKRMLYPREVEMLSFMRSTRLTNLATTLGTSVCGELAQRRSNRAEKPNPVAGVAFETDTPYKNFWRLGRKDPELNELLESPERSSALGAVLLQVCMDACMIETSSSEYLTPLEQEFNIYQFSLDSAKSSKAKKSSSTPEKTERAHGWAQETRSGESVLRPAWRRAYRWKVSRTGKIHESVLLAHPALSEALNMNESLREVAEFVRPIARPMLAPPKPWMSPAEGGYLKNRFFVMRARTVAQRDALWYSDISRICRALDGLGNQPWIINRPLFDIVEVLWRNGGGRAGLVNRANLPVPSSQMTRLWTEWREIPEAETEKRKAKVLDIFKHKEERLHAMKVNAERHSLRCDIEYKLTECRALLDEDCFYLPHSVDFRGRAYPLPTNLHHMSSDITRSLLHFKQKAVLGKRGLFWLKVHTANLMGMDKLTFEEREAYVDNEMPRILEAARDPLGKDRDSNVEYWIELEDPLQALGAMMELAKAARLGASYMHELESSLPVHQDGSCNGLQHYAALGGDVEGALKVNVLPSERPQDVYSAVADQVRAAVERDAQEGNELALLLRDKISRKVVKQTVMTSVYGVSLIGARRQIGNKLKEIDAVSAKDRPKAALYLAKHTLSGIGNIFRNATHIMEWLQSISHEITRTGNFVQWTTPLGLPVIQPYAKRAGGSAGNVKKNKTVLGALSLKSLNEDLGSGAEVDKRKNSTALPPNYVHSLDASHMMMTALECRKAGLAFASVHDSFWTHARDVDEMSRILREQFVLLHERPLLESLAESIRERHPDIVLPPVPPRGQLDLSQIHSSKYFFD</sequence>
<dbReference type="Gene3D" id="1.10.287.280">
    <property type="match status" value="1"/>
</dbReference>
<evidence type="ECO:0000256" key="9">
    <source>
        <dbReference type="SAM" id="MobiDB-lite"/>
    </source>
</evidence>
<gene>
    <name evidence="11" type="ORF">FVE85_7304</name>
</gene>
<evidence type="ECO:0000313" key="11">
    <source>
        <dbReference type="EMBL" id="KAA8499719.1"/>
    </source>
</evidence>
<evidence type="ECO:0000313" key="12">
    <source>
        <dbReference type="Proteomes" id="UP000324585"/>
    </source>
</evidence>
<dbReference type="AlphaFoldDB" id="A0A5J4Z6R0"/>